<keyword evidence="1" id="KW-0812">Transmembrane</keyword>
<protein>
    <submittedName>
        <fullName evidence="2">Uncharacterized protein</fullName>
    </submittedName>
</protein>
<feature type="transmembrane region" description="Helical" evidence="1">
    <location>
        <begin position="21"/>
        <end position="44"/>
    </location>
</feature>
<dbReference type="AlphaFoldDB" id="A0A1M5HBY8"/>
<evidence type="ECO:0000256" key="1">
    <source>
        <dbReference type="SAM" id="Phobius"/>
    </source>
</evidence>
<proteinExistence type="predicted"/>
<name>A0A1M5HBY8_FLAJO</name>
<evidence type="ECO:0000313" key="3">
    <source>
        <dbReference type="Proteomes" id="UP000184112"/>
    </source>
</evidence>
<organism evidence="2 3">
    <name type="scientific">Flavobacterium johnsoniae</name>
    <name type="common">Cytophaga johnsonae</name>
    <dbReference type="NCBI Taxonomy" id="986"/>
    <lineage>
        <taxon>Bacteria</taxon>
        <taxon>Pseudomonadati</taxon>
        <taxon>Bacteroidota</taxon>
        <taxon>Flavobacteriia</taxon>
        <taxon>Flavobacteriales</taxon>
        <taxon>Flavobacteriaceae</taxon>
        <taxon>Flavobacterium</taxon>
    </lineage>
</organism>
<dbReference type="Proteomes" id="UP000184112">
    <property type="component" value="Unassembled WGS sequence"/>
</dbReference>
<sequence length="58" mass="6875">MRYQNTKNYITGVYKTLKDKSFILISIIHCVNFLLIYFRLFSFISNKTADSFLLCRAT</sequence>
<reference evidence="2 3" key="1">
    <citation type="submission" date="2016-11" db="EMBL/GenBank/DDBJ databases">
        <authorList>
            <person name="Jaros S."/>
            <person name="Januszkiewicz K."/>
            <person name="Wedrychowicz H."/>
        </authorList>
    </citation>
    <scope>NUCLEOTIDE SEQUENCE [LARGE SCALE GENOMIC DNA]</scope>
    <source>
        <strain evidence="2 3">DSM 6792</strain>
    </source>
</reference>
<gene>
    <name evidence="2" type="ORF">SAMN05444388_101794</name>
</gene>
<accession>A0A1M5HBY8</accession>
<evidence type="ECO:0000313" key="2">
    <source>
        <dbReference type="EMBL" id="SHG13444.1"/>
    </source>
</evidence>
<keyword evidence="1" id="KW-0472">Membrane</keyword>
<dbReference type="EMBL" id="FQWH01000001">
    <property type="protein sequence ID" value="SHG13444.1"/>
    <property type="molecule type" value="Genomic_DNA"/>
</dbReference>
<keyword evidence="1" id="KW-1133">Transmembrane helix</keyword>